<gene>
    <name evidence="1" type="ORF">HKB21_04630</name>
</gene>
<reference evidence="1 2" key="1">
    <citation type="submission" date="2020-04" db="EMBL/GenBank/DDBJ databases">
        <title>Whole-genome sequencing of Vibrio spp. from China reveals different genetic environments of blaCTX-M-14 among diverse lineages.</title>
        <authorList>
            <person name="Zheng Z."/>
            <person name="Ye L."/>
            <person name="Chen S."/>
        </authorList>
    </citation>
    <scope>NUCLEOTIDE SEQUENCE [LARGE SCALE GENOMIC DNA]</scope>
    <source>
        <strain evidence="1 2">Vb0574</strain>
    </source>
</reference>
<comment type="caution">
    <text evidence="1">The sequence shown here is derived from an EMBL/GenBank/DDBJ whole genome shotgun (WGS) entry which is preliminary data.</text>
</comment>
<dbReference type="PANTHER" id="PTHR38690:SF1">
    <property type="entry name" value="PROTEASE"/>
    <property type="match status" value="1"/>
</dbReference>
<accession>A0A7Y0S1Y9</accession>
<evidence type="ECO:0000313" key="1">
    <source>
        <dbReference type="EMBL" id="NMU24899.1"/>
    </source>
</evidence>
<dbReference type="EMBL" id="JABCLD010000639">
    <property type="protein sequence ID" value="NMU24899.1"/>
    <property type="molecule type" value="Genomic_DNA"/>
</dbReference>
<evidence type="ECO:0000313" key="2">
    <source>
        <dbReference type="Proteomes" id="UP000555836"/>
    </source>
</evidence>
<protein>
    <submittedName>
        <fullName evidence="1">Uncharacterized protein</fullName>
    </submittedName>
</protein>
<dbReference type="AlphaFoldDB" id="A0A7Y0S1Y9"/>
<feature type="non-terminal residue" evidence="1">
    <location>
        <position position="85"/>
    </location>
</feature>
<organism evidence="1 2">
    <name type="scientific">Vibrio parahaemolyticus</name>
    <dbReference type="NCBI Taxonomy" id="670"/>
    <lineage>
        <taxon>Bacteria</taxon>
        <taxon>Pseudomonadati</taxon>
        <taxon>Pseudomonadota</taxon>
        <taxon>Gammaproteobacteria</taxon>
        <taxon>Vibrionales</taxon>
        <taxon>Vibrionaceae</taxon>
        <taxon>Vibrio</taxon>
    </lineage>
</organism>
<feature type="non-terminal residue" evidence="1">
    <location>
        <position position="1"/>
    </location>
</feature>
<sequence>RQEQEPSVDKSEVKLIDQLDSLLLRQFEDFTITDSRIWYKSVSGETRRLDIEQLRWSNQGKHHLAEGTVNIADVRLNSLLVSANF</sequence>
<name>A0A7Y0S1Y9_VIBPH</name>
<dbReference type="Proteomes" id="UP000555836">
    <property type="component" value="Unassembled WGS sequence"/>
</dbReference>
<dbReference type="InterPro" id="IPR011836">
    <property type="entry name" value="YhdP"/>
</dbReference>
<proteinExistence type="predicted"/>
<dbReference type="PANTHER" id="PTHR38690">
    <property type="entry name" value="PROTEASE-RELATED"/>
    <property type="match status" value="1"/>
</dbReference>